<comment type="caution">
    <text evidence="3">The sequence shown here is derived from an EMBL/GenBank/DDBJ whole genome shotgun (WGS) entry which is preliminary data.</text>
</comment>
<keyword evidence="4" id="KW-1185">Reference proteome</keyword>
<gene>
    <name evidence="3" type="ORF">KSB_07840</name>
</gene>
<evidence type="ECO:0000256" key="1">
    <source>
        <dbReference type="SAM" id="MobiDB-lite"/>
    </source>
</evidence>
<protein>
    <recommendedName>
        <fullName evidence="5">Mannosyl-glycoprotein endo-beta-N-acetylglucosamidase-like domain-containing protein</fullName>
    </recommendedName>
</protein>
<reference evidence="3 4" key="1">
    <citation type="journal article" date="2021" name="Int. J. Syst. Evol. Microbiol.">
        <title>Reticulibacter mediterranei gen. nov., sp. nov., within the new family Reticulibacteraceae fam. nov., and Ktedonospora formicarum gen. nov., sp. nov., Ktedonobacter robiniae sp. nov., Dictyobacter formicarum sp. nov. and Dictyobacter arantiisoli sp. nov., belonging to the class Ktedonobacteria.</title>
        <authorList>
            <person name="Yabe S."/>
            <person name="Zheng Y."/>
            <person name="Wang C.M."/>
            <person name="Sakai Y."/>
            <person name="Abe K."/>
            <person name="Yokota A."/>
            <person name="Donadio S."/>
            <person name="Cavaletti L."/>
            <person name="Monciardini P."/>
        </authorList>
    </citation>
    <scope>NUCLEOTIDE SEQUENCE [LARGE SCALE GENOMIC DNA]</scope>
    <source>
        <strain evidence="3 4">SOSP1-30</strain>
    </source>
</reference>
<evidence type="ECO:0000256" key="2">
    <source>
        <dbReference type="SAM" id="Phobius"/>
    </source>
</evidence>
<sequence length="248" mass="27718">MYDLPTKPLRNDSQWRQAAPGLPMTPQPPRRPKRSSCLYVLLGTGGCLLLLVCILGGVLAGIALLPSFTFHPAPQQPSYTPPYDEASTFGSTPKDAVYRVMGKPTLTPAFINLVLARNDSPASGKGQALYDYGVQYGVDPAYALAFFWQESHFGKLGVAQETHSLGNIRQRPNEPAYQGYRLYKTWEEGFQDWYHLIAQTYVQGWGLVTIDQIIPTYAPRKDNNDEASYILTVKVAVDKWRSETTLKK</sequence>
<feature type="transmembrane region" description="Helical" evidence="2">
    <location>
        <begin position="38"/>
        <end position="65"/>
    </location>
</feature>
<evidence type="ECO:0000313" key="3">
    <source>
        <dbReference type="EMBL" id="GHO52309.1"/>
    </source>
</evidence>
<dbReference type="Proteomes" id="UP000654345">
    <property type="component" value="Unassembled WGS sequence"/>
</dbReference>
<evidence type="ECO:0000313" key="4">
    <source>
        <dbReference type="Proteomes" id="UP000654345"/>
    </source>
</evidence>
<keyword evidence="2" id="KW-0472">Membrane</keyword>
<name>A0ABQ3UHX5_9CHLR</name>
<proteinExistence type="predicted"/>
<accession>A0ABQ3UHX5</accession>
<organism evidence="3 4">
    <name type="scientific">Ktedonobacter robiniae</name>
    <dbReference type="NCBI Taxonomy" id="2778365"/>
    <lineage>
        <taxon>Bacteria</taxon>
        <taxon>Bacillati</taxon>
        <taxon>Chloroflexota</taxon>
        <taxon>Ktedonobacteria</taxon>
        <taxon>Ktedonobacterales</taxon>
        <taxon>Ktedonobacteraceae</taxon>
        <taxon>Ktedonobacter</taxon>
    </lineage>
</organism>
<dbReference type="RefSeq" id="WP_201369230.1">
    <property type="nucleotide sequence ID" value="NZ_BNJG01000001.1"/>
</dbReference>
<keyword evidence="2" id="KW-0812">Transmembrane</keyword>
<keyword evidence="2" id="KW-1133">Transmembrane helix</keyword>
<feature type="region of interest" description="Disordered" evidence="1">
    <location>
        <begin position="1"/>
        <end position="32"/>
    </location>
</feature>
<dbReference type="EMBL" id="BNJG01000001">
    <property type="protein sequence ID" value="GHO52309.1"/>
    <property type="molecule type" value="Genomic_DNA"/>
</dbReference>
<evidence type="ECO:0008006" key="5">
    <source>
        <dbReference type="Google" id="ProtNLM"/>
    </source>
</evidence>